<dbReference type="Proteomes" id="UP001464378">
    <property type="component" value="Unassembled WGS sequence"/>
</dbReference>
<dbReference type="SUPFAM" id="SSF53800">
    <property type="entry name" value="Chelatase"/>
    <property type="match status" value="1"/>
</dbReference>
<dbReference type="InterPro" id="IPR010388">
    <property type="entry name" value="Anaerobic_Co-chelatase"/>
</dbReference>
<keyword evidence="2" id="KW-1185">Reference proteome</keyword>
<dbReference type="RefSeq" id="WP_349231375.1">
    <property type="nucleotide sequence ID" value="NZ_JBBMFK010000007.1"/>
</dbReference>
<protein>
    <submittedName>
        <fullName evidence="1">Sirohydrochlorin cobaltochelatase</fullName>
    </submittedName>
</protein>
<name>A0ABV1E8J1_9FIRM</name>
<reference evidence="1 2" key="1">
    <citation type="submission" date="2024-03" db="EMBL/GenBank/DDBJ databases">
        <title>Human intestinal bacterial collection.</title>
        <authorList>
            <person name="Pauvert C."/>
            <person name="Hitch T.C.A."/>
            <person name="Clavel T."/>
        </authorList>
    </citation>
    <scope>NUCLEOTIDE SEQUENCE [LARGE SCALE GENOMIC DNA]</scope>
    <source>
        <strain evidence="1 2">CLA-AP-H29</strain>
    </source>
</reference>
<proteinExistence type="predicted"/>
<dbReference type="PIRSF" id="PIRSF033579">
    <property type="entry name" value="Anaer_Co_chel"/>
    <property type="match status" value="1"/>
</dbReference>
<comment type="caution">
    <text evidence="1">The sequence shown here is derived from an EMBL/GenBank/DDBJ whole genome shotgun (WGS) entry which is preliminary data.</text>
</comment>
<dbReference type="EMBL" id="JBBMFK010000007">
    <property type="protein sequence ID" value="MEQ2443040.1"/>
    <property type="molecule type" value="Genomic_DNA"/>
</dbReference>
<dbReference type="CDD" id="cd03412">
    <property type="entry name" value="CbiK_N"/>
    <property type="match status" value="1"/>
</dbReference>
<dbReference type="Pfam" id="PF06180">
    <property type="entry name" value="CbiK"/>
    <property type="match status" value="1"/>
</dbReference>
<accession>A0ABV1E8J1</accession>
<evidence type="ECO:0000313" key="1">
    <source>
        <dbReference type="EMBL" id="MEQ2443040.1"/>
    </source>
</evidence>
<dbReference type="Gene3D" id="3.40.50.1400">
    <property type="match status" value="2"/>
</dbReference>
<gene>
    <name evidence="1" type="ORF">WMO64_06120</name>
</gene>
<dbReference type="CDD" id="cd03413">
    <property type="entry name" value="CbiK_C"/>
    <property type="match status" value="1"/>
</dbReference>
<organism evidence="1 2">
    <name type="scientific">Pseudoflavonifractor intestinihominis</name>
    <dbReference type="NCBI Taxonomy" id="3133171"/>
    <lineage>
        <taxon>Bacteria</taxon>
        <taxon>Bacillati</taxon>
        <taxon>Bacillota</taxon>
        <taxon>Clostridia</taxon>
        <taxon>Eubacteriales</taxon>
        <taxon>Oscillospiraceae</taxon>
        <taxon>Pseudoflavonifractor</taxon>
    </lineage>
</organism>
<evidence type="ECO:0000313" key="2">
    <source>
        <dbReference type="Proteomes" id="UP001464378"/>
    </source>
</evidence>
<sequence length="263" mass="29160">MDKKAILAVSFGTSYHDTLERTIGAIEQELAAVFPDRMFLRAFTSGMICRKLKERDGIVIPSPAQALEQLLNEGVTDVVIQPTHVINGAEYDKLMAQAAPFRDKFAGLTVGVPLLTSIEDYEAVAEAILEQLPEQQPDTAQVFMGHGTEHYVNPSYTQLEYLFHDMGRKDIVIGTVEGYPGLEQVLRRLSERPEVKKAQLHPLMVVAGDHARNDLAGEEPDSWKSALEGAGYQVECDLRGLGEFPGIQRLFAEHARQAADNRE</sequence>